<evidence type="ECO:0000256" key="5">
    <source>
        <dbReference type="ARBA" id="ARBA00022741"/>
    </source>
</evidence>
<comment type="similarity">
    <text evidence="1">Belongs to the mannose-6-phosphate isomerase type 2 family.</text>
</comment>
<dbReference type="InterPro" id="IPR029044">
    <property type="entry name" value="Nucleotide-diphossugar_trans"/>
</dbReference>
<evidence type="ECO:0000256" key="7">
    <source>
        <dbReference type="ARBA" id="ARBA00047343"/>
    </source>
</evidence>
<dbReference type="SUPFAM" id="SSF159283">
    <property type="entry name" value="Guanosine diphospho-D-mannose pyrophosphorylase/mannose-6-phosphate isomerase linker domain"/>
    <property type="match status" value="1"/>
</dbReference>
<dbReference type="EC" id="2.7.7.13" evidence="2"/>
<name>M7NAK9_9BACT</name>
<keyword evidence="5" id="KW-0547">Nucleotide-binding</keyword>
<dbReference type="STRING" id="1279009.ADICEAN_00563"/>
<dbReference type="Proteomes" id="UP000011910">
    <property type="component" value="Unassembled WGS sequence"/>
</dbReference>
<dbReference type="InterPro" id="IPR051161">
    <property type="entry name" value="Mannose-6P_isomerase_type2"/>
</dbReference>
<dbReference type="OrthoDB" id="9806359at2"/>
<accession>M7NAK9</accession>
<comment type="catalytic activity">
    <reaction evidence="7">
        <text>alpha-D-mannose 1-phosphate + GTP + H(+) = GDP-alpha-D-mannose + diphosphate</text>
        <dbReference type="Rhea" id="RHEA:15229"/>
        <dbReference type="ChEBI" id="CHEBI:15378"/>
        <dbReference type="ChEBI" id="CHEBI:33019"/>
        <dbReference type="ChEBI" id="CHEBI:37565"/>
        <dbReference type="ChEBI" id="CHEBI:57527"/>
        <dbReference type="ChEBI" id="CHEBI:58409"/>
        <dbReference type="EC" id="2.7.7.13"/>
    </reaction>
</comment>
<dbReference type="AlphaFoldDB" id="M7NAK9"/>
<evidence type="ECO:0000256" key="4">
    <source>
        <dbReference type="ARBA" id="ARBA00022695"/>
    </source>
</evidence>
<dbReference type="GO" id="GO:0009298">
    <property type="term" value="P:GDP-mannose biosynthetic process"/>
    <property type="evidence" value="ECO:0007669"/>
    <property type="project" value="TreeGrafter"/>
</dbReference>
<dbReference type="CDD" id="cd02509">
    <property type="entry name" value="GDP-M1P_Guanylyltransferase"/>
    <property type="match status" value="1"/>
</dbReference>
<evidence type="ECO:0000313" key="9">
    <source>
        <dbReference type="EMBL" id="EMR04277.1"/>
    </source>
</evidence>
<feature type="domain" description="Nucleotidyl transferase" evidence="8">
    <location>
        <begin position="7"/>
        <end position="286"/>
    </location>
</feature>
<dbReference type="SUPFAM" id="SSF53448">
    <property type="entry name" value="Nucleotide-diphospho-sugar transferases"/>
    <property type="match status" value="1"/>
</dbReference>
<evidence type="ECO:0000313" key="10">
    <source>
        <dbReference type="Proteomes" id="UP000011910"/>
    </source>
</evidence>
<dbReference type="EMBL" id="AODQ01000008">
    <property type="protein sequence ID" value="EMR04277.1"/>
    <property type="molecule type" value="Genomic_DNA"/>
</dbReference>
<keyword evidence="4" id="KW-0548">Nucleotidyltransferase</keyword>
<comment type="caution">
    <text evidence="9">The sequence shown here is derived from an EMBL/GenBank/DDBJ whole genome shotgun (WGS) entry which is preliminary data.</text>
</comment>
<dbReference type="eggNOG" id="COG0836">
    <property type="taxonomic scope" value="Bacteria"/>
</dbReference>
<dbReference type="FunFam" id="3.90.550.10:FF:000046">
    <property type="entry name" value="Mannose-1-phosphate guanylyltransferase (GDP)"/>
    <property type="match status" value="1"/>
</dbReference>
<dbReference type="PANTHER" id="PTHR46390:SF1">
    <property type="entry name" value="MANNOSE-1-PHOSPHATE GUANYLYLTRANSFERASE"/>
    <property type="match status" value="1"/>
</dbReference>
<dbReference type="RefSeq" id="WP_009193970.1">
    <property type="nucleotide sequence ID" value="NZ_AODQ01000008.1"/>
</dbReference>
<keyword evidence="10" id="KW-1185">Reference proteome</keyword>
<keyword evidence="3" id="KW-0808">Transferase</keyword>
<dbReference type="PANTHER" id="PTHR46390">
    <property type="entry name" value="MANNOSE-1-PHOSPHATE GUANYLYLTRANSFERASE"/>
    <property type="match status" value="1"/>
</dbReference>
<evidence type="ECO:0000259" key="8">
    <source>
        <dbReference type="Pfam" id="PF00483"/>
    </source>
</evidence>
<gene>
    <name evidence="9" type="primary">algA</name>
    <name evidence="9" type="ORF">ADICEAN_00563</name>
</gene>
<dbReference type="GO" id="GO:0005525">
    <property type="term" value="F:GTP binding"/>
    <property type="evidence" value="ECO:0007669"/>
    <property type="project" value="UniProtKB-KW"/>
</dbReference>
<evidence type="ECO:0000256" key="1">
    <source>
        <dbReference type="ARBA" id="ARBA00006115"/>
    </source>
</evidence>
<evidence type="ECO:0000256" key="6">
    <source>
        <dbReference type="ARBA" id="ARBA00023134"/>
    </source>
</evidence>
<evidence type="ECO:0000256" key="3">
    <source>
        <dbReference type="ARBA" id="ARBA00022679"/>
    </source>
</evidence>
<dbReference type="PATRIC" id="fig|1279009.4.peg.574"/>
<dbReference type="InterPro" id="IPR005835">
    <property type="entry name" value="NTP_transferase_dom"/>
</dbReference>
<sequence length="358" mass="40594">MDPNFYVVIMAGGIGSRFWPYSRNDRPKQFLDVLNTGQTLLQMTANRFRSICPPENIYIVTNSTYVGLVKEQLPYLGDEQILAEPVRRNTAPCVAYAAYKIRQKNPDATMVVAPSDHAIFHETEFVQTIQAAMQEAAKGDKLITLGIRPNRPETGYGYIQYVREPGATFKKVKTFTEKPQLELAKTFLDSGDFVWNAGIFIWHVSAITSAFDKHLPELAEIFEDCPDCYYSPREEEFIRSAYSQSKNISIDYGIMEKAENVYVVLADFGWSDLGSWASLHEIRQKDGSNNAVDGNAVLFDVQDCMIKSDKDHLLVVQGLQGYLVAQCDDVIIICDKDDEARFREYVNEVKAQKGERFL</sequence>
<dbReference type="Gene3D" id="3.90.550.10">
    <property type="entry name" value="Spore Coat Polysaccharide Biosynthesis Protein SpsA, Chain A"/>
    <property type="match status" value="1"/>
</dbReference>
<dbReference type="GO" id="GO:0004475">
    <property type="term" value="F:mannose-1-phosphate guanylyltransferase (GTP) activity"/>
    <property type="evidence" value="ECO:0007669"/>
    <property type="project" value="UniProtKB-EC"/>
</dbReference>
<organism evidence="9 10">
    <name type="scientific">Cesiribacter andamanensis AMV16</name>
    <dbReference type="NCBI Taxonomy" id="1279009"/>
    <lineage>
        <taxon>Bacteria</taxon>
        <taxon>Pseudomonadati</taxon>
        <taxon>Bacteroidota</taxon>
        <taxon>Cytophagia</taxon>
        <taxon>Cytophagales</taxon>
        <taxon>Cesiribacteraceae</taxon>
        <taxon>Cesiribacter</taxon>
    </lineage>
</organism>
<protein>
    <recommendedName>
        <fullName evidence="2">mannose-1-phosphate guanylyltransferase</fullName>
        <ecNumber evidence="2">2.7.7.13</ecNumber>
    </recommendedName>
</protein>
<dbReference type="InterPro" id="IPR049577">
    <property type="entry name" value="GMPP_N"/>
</dbReference>
<dbReference type="Pfam" id="PF00483">
    <property type="entry name" value="NTP_transferase"/>
    <property type="match status" value="1"/>
</dbReference>
<proteinExistence type="inferred from homology"/>
<reference evidence="9 10" key="1">
    <citation type="journal article" date="2013" name="Genome Announc.">
        <title>Draft Genome Sequence of Cesiribacter andamanensis Strain AMV16T, Isolated from a Soil Sample from a Mud Volcano in the Andaman Islands, India.</title>
        <authorList>
            <person name="Shivaji S."/>
            <person name="Ara S."/>
            <person name="Begum Z."/>
            <person name="Srinivas T.N."/>
            <person name="Singh A."/>
            <person name="Kumar Pinnaka A."/>
        </authorList>
    </citation>
    <scope>NUCLEOTIDE SEQUENCE [LARGE SCALE GENOMIC DNA]</scope>
    <source>
        <strain evidence="9 10">AMV16</strain>
    </source>
</reference>
<evidence type="ECO:0000256" key="2">
    <source>
        <dbReference type="ARBA" id="ARBA00012387"/>
    </source>
</evidence>
<keyword evidence="6" id="KW-0342">GTP-binding</keyword>